<dbReference type="EMBL" id="BKCP01005417">
    <property type="protein sequence ID" value="GER38021.1"/>
    <property type="molecule type" value="Genomic_DNA"/>
</dbReference>
<dbReference type="InterPro" id="IPR038765">
    <property type="entry name" value="Papain-like_cys_pep_sf"/>
</dbReference>
<gene>
    <name evidence="2" type="ORF">STAS_14473</name>
</gene>
<dbReference type="AlphaFoldDB" id="A0A5A7PZG0"/>
<comment type="caution">
    <text evidence="2">The sequence shown here is derived from an EMBL/GenBank/DDBJ whole genome shotgun (WGS) entry which is preliminary data.</text>
</comment>
<name>A0A5A7PZG0_STRAF</name>
<evidence type="ECO:0000256" key="1">
    <source>
        <dbReference type="SAM" id="MobiDB-lite"/>
    </source>
</evidence>
<evidence type="ECO:0000313" key="3">
    <source>
        <dbReference type="Proteomes" id="UP000325081"/>
    </source>
</evidence>
<sequence length="227" mass="26374">MDAVPECNDVDIHQFDTIQLNAKIRDVLEDVGLAFEEDYETEDQWDADNHEKFMLRRRYDHSLMVVKKLQGYILNRSAEPSGEVFDFAKGLRSALGRTSLVALIRVRVSLRILSRNQISFGRHHYVRRPRGGRRGGRARGRGRRGHGGRQGGFEDPHEQISVHVCLLTDYGSHNGTEYFEIMKSWGEDCSDNGFRWILIDDIIERMSMRWCTRSRLRSRTMSRPCSE</sequence>
<feature type="compositionally biased region" description="Basic residues" evidence="1">
    <location>
        <begin position="129"/>
        <end position="147"/>
    </location>
</feature>
<keyword evidence="3" id="KW-1185">Reference proteome</keyword>
<dbReference type="Gene3D" id="3.90.70.10">
    <property type="entry name" value="Cysteine proteinases"/>
    <property type="match status" value="1"/>
</dbReference>
<dbReference type="OrthoDB" id="640249at2759"/>
<accession>A0A5A7PZG0</accession>
<feature type="region of interest" description="Disordered" evidence="1">
    <location>
        <begin position="129"/>
        <end position="153"/>
    </location>
</feature>
<proteinExistence type="predicted"/>
<organism evidence="2 3">
    <name type="scientific">Striga asiatica</name>
    <name type="common">Asiatic witchweed</name>
    <name type="synonym">Buchnera asiatica</name>
    <dbReference type="NCBI Taxonomy" id="4170"/>
    <lineage>
        <taxon>Eukaryota</taxon>
        <taxon>Viridiplantae</taxon>
        <taxon>Streptophyta</taxon>
        <taxon>Embryophyta</taxon>
        <taxon>Tracheophyta</taxon>
        <taxon>Spermatophyta</taxon>
        <taxon>Magnoliopsida</taxon>
        <taxon>eudicotyledons</taxon>
        <taxon>Gunneridae</taxon>
        <taxon>Pentapetalae</taxon>
        <taxon>asterids</taxon>
        <taxon>lamiids</taxon>
        <taxon>Lamiales</taxon>
        <taxon>Orobanchaceae</taxon>
        <taxon>Buchnereae</taxon>
        <taxon>Striga</taxon>
    </lineage>
</organism>
<evidence type="ECO:0000313" key="2">
    <source>
        <dbReference type="EMBL" id="GER38021.1"/>
    </source>
</evidence>
<dbReference type="Proteomes" id="UP000325081">
    <property type="component" value="Unassembled WGS sequence"/>
</dbReference>
<reference evidence="3" key="1">
    <citation type="journal article" date="2019" name="Curr. Biol.">
        <title>Genome Sequence of Striga asiatica Provides Insight into the Evolution of Plant Parasitism.</title>
        <authorList>
            <person name="Yoshida S."/>
            <person name="Kim S."/>
            <person name="Wafula E.K."/>
            <person name="Tanskanen J."/>
            <person name="Kim Y.M."/>
            <person name="Honaas L."/>
            <person name="Yang Z."/>
            <person name="Spallek T."/>
            <person name="Conn C.E."/>
            <person name="Ichihashi Y."/>
            <person name="Cheong K."/>
            <person name="Cui S."/>
            <person name="Der J.P."/>
            <person name="Gundlach H."/>
            <person name="Jiao Y."/>
            <person name="Hori C."/>
            <person name="Ishida J.K."/>
            <person name="Kasahara H."/>
            <person name="Kiba T."/>
            <person name="Kim M.S."/>
            <person name="Koo N."/>
            <person name="Laohavisit A."/>
            <person name="Lee Y.H."/>
            <person name="Lumba S."/>
            <person name="McCourt P."/>
            <person name="Mortimer J.C."/>
            <person name="Mutuku J.M."/>
            <person name="Nomura T."/>
            <person name="Sasaki-Sekimoto Y."/>
            <person name="Seto Y."/>
            <person name="Wang Y."/>
            <person name="Wakatake T."/>
            <person name="Sakakibara H."/>
            <person name="Demura T."/>
            <person name="Yamaguchi S."/>
            <person name="Yoneyama K."/>
            <person name="Manabe R.I."/>
            <person name="Nelson D.C."/>
            <person name="Schulman A.H."/>
            <person name="Timko M.P."/>
            <person name="dePamphilis C.W."/>
            <person name="Choi D."/>
            <person name="Shirasu K."/>
        </authorList>
    </citation>
    <scope>NUCLEOTIDE SEQUENCE [LARGE SCALE GENOMIC DNA]</scope>
    <source>
        <strain evidence="3">cv. UVA1</strain>
    </source>
</reference>
<protein>
    <submittedName>
        <fullName evidence="2">Cathepsin C</fullName>
    </submittedName>
</protein>
<dbReference type="SUPFAM" id="SSF54001">
    <property type="entry name" value="Cysteine proteinases"/>
    <property type="match status" value="1"/>
</dbReference>